<name>A0A2N0SGC8_9GLOM</name>
<keyword evidence="1" id="KW-1133">Transmembrane helix</keyword>
<evidence type="ECO:0000313" key="2">
    <source>
        <dbReference type="EMBL" id="PKC74601.1"/>
    </source>
</evidence>
<keyword evidence="1" id="KW-0812">Transmembrane</keyword>
<organism evidence="2 3">
    <name type="scientific">Rhizophagus irregularis</name>
    <dbReference type="NCBI Taxonomy" id="588596"/>
    <lineage>
        <taxon>Eukaryota</taxon>
        <taxon>Fungi</taxon>
        <taxon>Fungi incertae sedis</taxon>
        <taxon>Mucoromycota</taxon>
        <taxon>Glomeromycotina</taxon>
        <taxon>Glomeromycetes</taxon>
        <taxon>Glomerales</taxon>
        <taxon>Glomeraceae</taxon>
        <taxon>Rhizophagus</taxon>
    </lineage>
</organism>
<comment type="caution">
    <text evidence="2">The sequence shown here is derived from an EMBL/GenBank/DDBJ whole genome shotgun (WGS) entry which is preliminary data.</text>
</comment>
<keyword evidence="1" id="KW-0472">Membrane</keyword>
<dbReference type="AlphaFoldDB" id="A0A2N0SGC8"/>
<reference evidence="2 3" key="2">
    <citation type="submission" date="2017-10" db="EMBL/GenBank/DDBJ databases">
        <title>Genome analyses suggest a sexual origin of heterokaryosis in a supposedly ancient asexual fungus.</title>
        <authorList>
            <person name="Corradi N."/>
            <person name="Sedzielewska K."/>
            <person name="Noel J."/>
            <person name="Charron P."/>
            <person name="Farinelli L."/>
            <person name="Marton T."/>
            <person name="Kruger M."/>
            <person name="Pelin A."/>
            <person name="Brachmann A."/>
            <person name="Corradi N."/>
        </authorList>
    </citation>
    <scope>NUCLEOTIDE SEQUENCE [LARGE SCALE GENOMIC DNA]</scope>
    <source>
        <strain evidence="2 3">A1</strain>
    </source>
</reference>
<gene>
    <name evidence="2" type="ORF">RhiirA1_181901</name>
</gene>
<dbReference type="EMBL" id="LLXH01000046">
    <property type="protein sequence ID" value="PKC74601.1"/>
    <property type="molecule type" value="Genomic_DNA"/>
</dbReference>
<sequence length="79" mass="9428">MRIMKRFSKNHPNLKNLEILCLCLVSLANIKVLFIIFIKRNVVYYMHRIVEVYLVDIIMSLIPNVPIQLKKLLSIIYLR</sequence>
<dbReference type="VEuPathDB" id="FungiDB:RhiirA1_181901"/>
<protein>
    <submittedName>
        <fullName evidence="2">Uncharacterized protein</fullName>
    </submittedName>
</protein>
<dbReference type="Proteomes" id="UP000232688">
    <property type="component" value="Unassembled WGS sequence"/>
</dbReference>
<reference evidence="2 3" key="1">
    <citation type="submission" date="2017-10" db="EMBL/GenBank/DDBJ databases">
        <title>Extensive intraspecific genome diversity in a model arbuscular mycorrhizal fungus.</title>
        <authorList>
            <person name="Chen E.C.H."/>
            <person name="Morin E."/>
            <person name="Baudet D."/>
            <person name="Noel J."/>
            <person name="Ndikumana S."/>
            <person name="Charron P."/>
            <person name="St-Onge C."/>
            <person name="Giorgi J."/>
            <person name="Grigoriev I.V."/>
            <person name="Roux C."/>
            <person name="Martin F.M."/>
            <person name="Corradi N."/>
        </authorList>
    </citation>
    <scope>NUCLEOTIDE SEQUENCE [LARGE SCALE GENOMIC DNA]</scope>
    <source>
        <strain evidence="2 3">A1</strain>
    </source>
</reference>
<accession>A0A2N0SGC8</accession>
<proteinExistence type="predicted"/>
<feature type="transmembrane region" description="Helical" evidence="1">
    <location>
        <begin position="20"/>
        <end position="38"/>
    </location>
</feature>
<evidence type="ECO:0000313" key="3">
    <source>
        <dbReference type="Proteomes" id="UP000232688"/>
    </source>
</evidence>
<evidence type="ECO:0000256" key="1">
    <source>
        <dbReference type="SAM" id="Phobius"/>
    </source>
</evidence>